<dbReference type="GO" id="GO:0005524">
    <property type="term" value="F:ATP binding"/>
    <property type="evidence" value="ECO:0007669"/>
    <property type="project" value="UniProtKB-KW"/>
</dbReference>
<accession>A0AAV5KYQ7</accession>
<dbReference type="EMBL" id="BPVZ01000085">
    <property type="protein sequence ID" value="GKV29972.1"/>
    <property type="molecule type" value="Genomic_DNA"/>
</dbReference>
<evidence type="ECO:0000313" key="11">
    <source>
        <dbReference type="Proteomes" id="UP001054252"/>
    </source>
</evidence>
<dbReference type="SUPFAM" id="SSF52540">
    <property type="entry name" value="P-loop containing nucleoside triphosphate hydrolases"/>
    <property type="match status" value="1"/>
</dbReference>
<evidence type="ECO:0000313" key="10">
    <source>
        <dbReference type="EMBL" id="GKV29972.1"/>
    </source>
</evidence>
<evidence type="ECO:0008006" key="12">
    <source>
        <dbReference type="Google" id="ProtNLM"/>
    </source>
</evidence>
<dbReference type="InterPro" id="IPR027417">
    <property type="entry name" value="P-loop_NTPase"/>
</dbReference>
<comment type="caution">
    <text evidence="10">The sequence shown here is derived from an EMBL/GenBank/DDBJ whole genome shotgun (WGS) entry which is preliminary data.</text>
</comment>
<dbReference type="Pfam" id="PF17862">
    <property type="entry name" value="AAA_lid_3"/>
    <property type="match status" value="1"/>
</dbReference>
<dbReference type="Gene3D" id="1.10.8.60">
    <property type="match status" value="1"/>
</dbReference>
<dbReference type="InterPro" id="IPR003959">
    <property type="entry name" value="ATPase_AAA_core"/>
</dbReference>
<dbReference type="GO" id="GO:0046872">
    <property type="term" value="F:metal ion binding"/>
    <property type="evidence" value="ECO:0007669"/>
    <property type="project" value="UniProtKB-KW"/>
</dbReference>
<evidence type="ECO:0000256" key="5">
    <source>
        <dbReference type="ARBA" id="ARBA00022833"/>
    </source>
</evidence>
<dbReference type="GO" id="GO:0009535">
    <property type="term" value="C:chloroplast thylakoid membrane"/>
    <property type="evidence" value="ECO:0007669"/>
    <property type="project" value="TreeGrafter"/>
</dbReference>
<evidence type="ECO:0000256" key="1">
    <source>
        <dbReference type="ARBA" id="ARBA00001947"/>
    </source>
</evidence>
<keyword evidence="6" id="KW-0067">ATP-binding</keyword>
<keyword evidence="7" id="KW-0378">Hydrolase</keyword>
<dbReference type="PANTHER" id="PTHR43655:SF33">
    <property type="entry name" value="AAA+ ATPASE DOMAIN-CONTAINING PROTEIN"/>
    <property type="match status" value="1"/>
</dbReference>
<keyword evidence="4" id="KW-0547">Nucleotide-binding</keyword>
<dbReference type="Gene3D" id="3.40.50.300">
    <property type="entry name" value="P-loop containing nucleotide triphosphate hydrolases"/>
    <property type="match status" value="1"/>
</dbReference>
<dbReference type="InterPro" id="IPR041569">
    <property type="entry name" value="AAA_lid_3"/>
</dbReference>
<keyword evidence="7" id="KW-0482">Metalloprotease</keyword>
<feature type="domain" description="AAA ATPase AAA+ lid" evidence="9">
    <location>
        <begin position="136"/>
        <end position="175"/>
    </location>
</feature>
<keyword evidence="11" id="KW-1185">Reference proteome</keyword>
<dbReference type="GO" id="GO:0016887">
    <property type="term" value="F:ATP hydrolysis activity"/>
    <property type="evidence" value="ECO:0007669"/>
    <property type="project" value="InterPro"/>
</dbReference>
<comment type="cofactor">
    <cofactor evidence="1">
        <name>Zn(2+)</name>
        <dbReference type="ChEBI" id="CHEBI:29105"/>
    </cofactor>
</comment>
<dbReference type="GO" id="GO:0034982">
    <property type="term" value="P:mitochondrial protein processing"/>
    <property type="evidence" value="ECO:0007669"/>
    <property type="project" value="TreeGrafter"/>
</dbReference>
<gene>
    <name evidence="10" type="ORF">SLEP1_g38844</name>
</gene>
<evidence type="ECO:0000256" key="6">
    <source>
        <dbReference type="ARBA" id="ARBA00022840"/>
    </source>
</evidence>
<sequence>MSGSDFMEIFVGVGTPRVRSLFQEARQCSLGTIFIDEIDAIGWARGHGCFPGGSDERESTLNQLLVEMDGFGTTSGVVVLASASQPDILDKALLKPSRFDHLITGDAPDIKGCDHIFQIYLKKLKLDKEPSYYSQQLAALIPGFVGAEIANVCNEAVLIAARNASAHITIEHFEAAIDRVIGGLERRIRL</sequence>
<dbReference type="GO" id="GO:0008237">
    <property type="term" value="F:metallopeptidase activity"/>
    <property type="evidence" value="ECO:0007669"/>
    <property type="project" value="UniProtKB-KW"/>
</dbReference>
<evidence type="ECO:0000256" key="3">
    <source>
        <dbReference type="ARBA" id="ARBA00022723"/>
    </source>
</evidence>
<keyword evidence="3" id="KW-0479">Metal-binding</keyword>
<dbReference type="Pfam" id="PF00004">
    <property type="entry name" value="AAA"/>
    <property type="match status" value="1"/>
</dbReference>
<evidence type="ECO:0000256" key="7">
    <source>
        <dbReference type="ARBA" id="ARBA00023049"/>
    </source>
</evidence>
<dbReference type="Proteomes" id="UP001054252">
    <property type="component" value="Unassembled WGS sequence"/>
</dbReference>
<keyword evidence="5" id="KW-0862">Zinc</keyword>
<organism evidence="10 11">
    <name type="scientific">Rubroshorea leprosula</name>
    <dbReference type="NCBI Taxonomy" id="152421"/>
    <lineage>
        <taxon>Eukaryota</taxon>
        <taxon>Viridiplantae</taxon>
        <taxon>Streptophyta</taxon>
        <taxon>Embryophyta</taxon>
        <taxon>Tracheophyta</taxon>
        <taxon>Spermatophyta</taxon>
        <taxon>Magnoliopsida</taxon>
        <taxon>eudicotyledons</taxon>
        <taxon>Gunneridae</taxon>
        <taxon>Pentapetalae</taxon>
        <taxon>rosids</taxon>
        <taxon>malvids</taxon>
        <taxon>Malvales</taxon>
        <taxon>Dipterocarpaceae</taxon>
        <taxon>Rubroshorea</taxon>
    </lineage>
</organism>
<keyword evidence="7" id="KW-0645">Protease</keyword>
<evidence type="ECO:0000256" key="4">
    <source>
        <dbReference type="ARBA" id="ARBA00022741"/>
    </source>
</evidence>
<evidence type="ECO:0000259" key="9">
    <source>
        <dbReference type="Pfam" id="PF17862"/>
    </source>
</evidence>
<reference evidence="10 11" key="1">
    <citation type="journal article" date="2021" name="Commun. Biol.">
        <title>The genome of Shorea leprosula (Dipterocarpaceae) highlights the ecological relevance of drought in aseasonal tropical rainforests.</title>
        <authorList>
            <person name="Ng K.K.S."/>
            <person name="Kobayashi M.J."/>
            <person name="Fawcett J.A."/>
            <person name="Hatakeyama M."/>
            <person name="Paape T."/>
            <person name="Ng C.H."/>
            <person name="Ang C.C."/>
            <person name="Tnah L.H."/>
            <person name="Lee C.T."/>
            <person name="Nishiyama T."/>
            <person name="Sese J."/>
            <person name="O'Brien M.J."/>
            <person name="Copetti D."/>
            <person name="Mohd Noor M.I."/>
            <person name="Ong R.C."/>
            <person name="Putra M."/>
            <person name="Sireger I.Z."/>
            <person name="Indrioko S."/>
            <person name="Kosugi Y."/>
            <person name="Izuno A."/>
            <person name="Isagi Y."/>
            <person name="Lee S.L."/>
            <person name="Shimizu K.K."/>
        </authorList>
    </citation>
    <scope>NUCLEOTIDE SEQUENCE [LARGE SCALE GENOMIC DNA]</scope>
    <source>
        <strain evidence="10">214</strain>
    </source>
</reference>
<name>A0AAV5KYQ7_9ROSI</name>
<evidence type="ECO:0000259" key="8">
    <source>
        <dbReference type="Pfam" id="PF00004"/>
    </source>
</evidence>
<evidence type="ECO:0000256" key="2">
    <source>
        <dbReference type="ARBA" id="ARBA00010550"/>
    </source>
</evidence>
<protein>
    <recommendedName>
        <fullName evidence="12">ATPase AAA-type core domain-containing protein</fullName>
    </recommendedName>
</protein>
<dbReference type="FunFam" id="1.10.8.60:FF:000019">
    <property type="entry name" value="AFG3-like AAA ATPase 2"/>
    <property type="match status" value="1"/>
</dbReference>
<feature type="domain" description="ATPase AAA-type core" evidence="8">
    <location>
        <begin position="1"/>
        <end position="103"/>
    </location>
</feature>
<dbReference type="GO" id="GO:0005745">
    <property type="term" value="C:m-AAA complex"/>
    <property type="evidence" value="ECO:0007669"/>
    <property type="project" value="TreeGrafter"/>
</dbReference>
<comment type="similarity">
    <text evidence="2">In the N-terminal section; belongs to the AAA ATPase family.</text>
</comment>
<dbReference type="InterPro" id="IPR050928">
    <property type="entry name" value="ATP-dep_Zn_Metalloprotease"/>
</dbReference>
<dbReference type="AlphaFoldDB" id="A0AAV5KYQ7"/>
<dbReference type="PANTHER" id="PTHR43655">
    <property type="entry name" value="ATP-DEPENDENT PROTEASE"/>
    <property type="match status" value="1"/>
</dbReference>
<proteinExistence type="inferred from homology"/>